<dbReference type="NCBIfam" id="TIGR00689">
    <property type="entry name" value="rpiB_lacA_lacB"/>
    <property type="match status" value="1"/>
</dbReference>
<proteinExistence type="inferred from homology"/>
<dbReference type="NCBIfam" id="NF004051">
    <property type="entry name" value="PRK05571.1"/>
    <property type="match status" value="1"/>
</dbReference>
<gene>
    <name evidence="3" type="ORF">J2125_001002</name>
</gene>
<dbReference type="Pfam" id="PF02502">
    <property type="entry name" value="LacAB_rpiB"/>
    <property type="match status" value="1"/>
</dbReference>
<keyword evidence="4" id="KW-1185">Reference proteome</keyword>
<evidence type="ECO:0000313" key="3">
    <source>
        <dbReference type="EMBL" id="MBP2167810.1"/>
    </source>
</evidence>
<protein>
    <submittedName>
        <fullName evidence="3">Ribose 5-phosphate isomerase B</fullName>
        <ecNumber evidence="3">5.3.1.6</ecNumber>
    </submittedName>
</protein>
<reference evidence="3 4" key="1">
    <citation type="submission" date="2021-03" db="EMBL/GenBank/DDBJ databases">
        <authorList>
            <person name="D'Agostino P."/>
            <person name="Huntemann M."/>
            <person name="Clum A."/>
            <person name="Spunde A."/>
            <person name="Palaniappan K."/>
            <person name="Ritter S."/>
            <person name="Mikhailova N."/>
            <person name="Chen I.-M."/>
            <person name="Stamatis D."/>
            <person name="Reddy T."/>
            <person name="O'Malley R."/>
            <person name="Daum C."/>
            <person name="Shapiro N."/>
            <person name="Ivanova N."/>
            <person name="Kyrpides N."/>
            <person name="Woyke T."/>
        </authorList>
    </citation>
    <scope>NUCLEOTIDE SEQUENCE [LARGE SCALE GENOMIC DNA]</scope>
    <source>
        <strain evidence="3 4">WS4403</strain>
    </source>
</reference>
<comment type="similarity">
    <text evidence="1">Belongs to the LacAB/RpiB family.</text>
</comment>
<evidence type="ECO:0000313" key="4">
    <source>
        <dbReference type="Proteomes" id="UP001195624"/>
    </source>
</evidence>
<dbReference type="NCBIfam" id="TIGR01120">
    <property type="entry name" value="rpiB"/>
    <property type="match status" value="1"/>
</dbReference>
<dbReference type="InterPro" id="IPR051812">
    <property type="entry name" value="SPI_LacAB/RpiB"/>
</dbReference>
<evidence type="ECO:0000256" key="1">
    <source>
        <dbReference type="ARBA" id="ARBA00008754"/>
    </source>
</evidence>
<sequence length="152" mass="16338">MSSIAIGADDAALELKNLIKQFLQEKNIAVSDYSNDAQAAKPLYPDIAWTLANAIREGKHQRGILICGTGIGMAIVANKVPGIRAAQCHDTYSAERARKSNNAQVITLGARVIGPELARSIVNSWLNSEFEGGGSSEKVDKISYYEQSVCAK</sequence>
<dbReference type="SUPFAM" id="SSF89623">
    <property type="entry name" value="Ribose/Galactose isomerase RpiB/AlsB"/>
    <property type="match status" value="1"/>
</dbReference>
<keyword evidence="2 3" id="KW-0413">Isomerase</keyword>
<dbReference type="PANTHER" id="PTHR43732:SF1">
    <property type="entry name" value="RIBOSE 5-PHOSPHATE ISOMERASE"/>
    <property type="match status" value="1"/>
</dbReference>
<dbReference type="PANTHER" id="PTHR43732">
    <property type="entry name" value="RIBOSE 5-PHOSPHATE ISOMERASE-RELATED"/>
    <property type="match status" value="1"/>
</dbReference>
<dbReference type="Proteomes" id="UP001195624">
    <property type="component" value="Unassembled WGS sequence"/>
</dbReference>
<dbReference type="Gene3D" id="3.40.1400.10">
    <property type="entry name" value="Sugar-phosphate isomerase, RpiB/LacA/LacB"/>
    <property type="match status" value="1"/>
</dbReference>
<evidence type="ECO:0000256" key="2">
    <source>
        <dbReference type="ARBA" id="ARBA00023235"/>
    </source>
</evidence>
<comment type="caution">
    <text evidence="3">The sequence shown here is derived from an EMBL/GenBank/DDBJ whole genome shotgun (WGS) entry which is preliminary data.</text>
</comment>
<name>A0ABS4P596_9GAMM</name>
<dbReference type="EC" id="5.3.1.6" evidence="3"/>
<dbReference type="GO" id="GO:0004751">
    <property type="term" value="F:ribose-5-phosphate isomerase activity"/>
    <property type="evidence" value="ECO:0007669"/>
    <property type="project" value="UniProtKB-EC"/>
</dbReference>
<organism evidence="3 4">
    <name type="scientific">Winslowiella toletana</name>
    <dbReference type="NCBI Taxonomy" id="92490"/>
    <lineage>
        <taxon>Bacteria</taxon>
        <taxon>Pseudomonadati</taxon>
        <taxon>Pseudomonadota</taxon>
        <taxon>Gammaproteobacteria</taxon>
        <taxon>Enterobacterales</taxon>
        <taxon>Erwiniaceae</taxon>
        <taxon>Winslowiella</taxon>
    </lineage>
</organism>
<dbReference type="RefSeq" id="WP_017803257.1">
    <property type="nucleotide sequence ID" value="NZ_JAGGMQ010000001.1"/>
</dbReference>
<dbReference type="InterPro" id="IPR003500">
    <property type="entry name" value="RpiB_LacA_LacB"/>
</dbReference>
<dbReference type="PIRSF" id="PIRSF005384">
    <property type="entry name" value="RpiB_LacA_B"/>
    <property type="match status" value="1"/>
</dbReference>
<dbReference type="InterPro" id="IPR036569">
    <property type="entry name" value="RpiB_LacA_LacB_sf"/>
</dbReference>
<accession>A0ABS4P596</accession>
<dbReference type="EMBL" id="JAGGMQ010000001">
    <property type="protein sequence ID" value="MBP2167810.1"/>
    <property type="molecule type" value="Genomic_DNA"/>
</dbReference>
<dbReference type="InterPro" id="IPR004785">
    <property type="entry name" value="RpiB"/>
</dbReference>
<reference evidence="4" key="2">
    <citation type="submission" date="2023-07" db="EMBL/GenBank/DDBJ databases">
        <title>Genome mining of underrepresented organisms for secondary metabolites.</title>
        <authorList>
            <person name="D'Agostino P.M."/>
        </authorList>
    </citation>
    <scope>NUCLEOTIDE SEQUENCE [LARGE SCALE GENOMIC DNA]</scope>
    <source>
        <strain evidence="4">WS4403</strain>
    </source>
</reference>